<keyword evidence="1" id="KW-1015">Disulfide bond</keyword>
<dbReference type="InterPro" id="IPR002223">
    <property type="entry name" value="Kunitz_BPTI"/>
</dbReference>
<gene>
    <name evidence="4" type="ORF">C0Q70_14272</name>
</gene>
<evidence type="ECO:0000259" key="3">
    <source>
        <dbReference type="PROSITE" id="PS50279"/>
    </source>
</evidence>
<dbReference type="PROSITE" id="PS50279">
    <property type="entry name" value="BPTI_KUNITZ_2"/>
    <property type="match status" value="1"/>
</dbReference>
<dbReference type="InterPro" id="IPR020901">
    <property type="entry name" value="Prtase_inh_Kunz-CS"/>
</dbReference>
<dbReference type="STRING" id="400727.A0A2T7NZJ8"/>
<evidence type="ECO:0000256" key="1">
    <source>
        <dbReference type="ARBA" id="ARBA00023157"/>
    </source>
</evidence>
<dbReference type="InterPro" id="IPR036880">
    <property type="entry name" value="Kunitz_BPTI_sf"/>
</dbReference>
<protein>
    <recommendedName>
        <fullName evidence="3">BPTI/Kunitz inhibitor domain-containing protein</fullName>
    </recommendedName>
</protein>
<dbReference type="GO" id="GO:0004867">
    <property type="term" value="F:serine-type endopeptidase inhibitor activity"/>
    <property type="evidence" value="ECO:0007669"/>
    <property type="project" value="InterPro"/>
</dbReference>
<keyword evidence="2" id="KW-0732">Signal</keyword>
<evidence type="ECO:0000313" key="4">
    <source>
        <dbReference type="EMBL" id="PVD26595.1"/>
    </source>
</evidence>
<accession>A0A2T7NZJ8</accession>
<dbReference type="PANTHER" id="PTHR10083:SF374">
    <property type="entry name" value="BPTI_KUNITZ INHIBITOR DOMAIN-CONTAINING PROTEIN"/>
    <property type="match status" value="1"/>
</dbReference>
<dbReference type="SMART" id="SM00131">
    <property type="entry name" value="KU"/>
    <property type="match status" value="1"/>
</dbReference>
<comment type="caution">
    <text evidence="4">The sequence shown here is derived from an EMBL/GenBank/DDBJ whole genome shotgun (WGS) entry which is preliminary data.</text>
</comment>
<feature type="signal peptide" evidence="2">
    <location>
        <begin position="1"/>
        <end position="20"/>
    </location>
</feature>
<dbReference type="Proteomes" id="UP000245119">
    <property type="component" value="Linkage Group LG8"/>
</dbReference>
<evidence type="ECO:0000256" key="2">
    <source>
        <dbReference type="SAM" id="SignalP"/>
    </source>
</evidence>
<dbReference type="InterPro" id="IPR050098">
    <property type="entry name" value="TFPI/VKTCI-like"/>
</dbReference>
<dbReference type="GO" id="GO:0005615">
    <property type="term" value="C:extracellular space"/>
    <property type="evidence" value="ECO:0007669"/>
    <property type="project" value="TreeGrafter"/>
</dbReference>
<sequence>MEVFGVVIALIVIAKANSQAQSPPAGCTKSCPDGYLQGIYKTAICTCRAEKCKEVCQDRQCDLKFSDLFGEYPVCGTAEQIVVGLSDPQVDPNLNQCDMPAVTGRCRALIYRYYFDKAQQQCVKFIFGGCNGNDNNFYTKEECEQRCLKSKPVASPTQASRVLSLFRRQLGVTGK</sequence>
<proteinExistence type="predicted"/>
<dbReference type="EMBL" id="PZQS01000008">
    <property type="protein sequence ID" value="PVD26595.1"/>
    <property type="molecule type" value="Genomic_DNA"/>
</dbReference>
<keyword evidence="5" id="KW-1185">Reference proteome</keyword>
<reference evidence="4 5" key="1">
    <citation type="submission" date="2018-04" db="EMBL/GenBank/DDBJ databases">
        <title>The genome of golden apple snail Pomacea canaliculata provides insight into stress tolerance and invasive adaptation.</title>
        <authorList>
            <person name="Liu C."/>
            <person name="Liu B."/>
            <person name="Ren Y."/>
            <person name="Zhang Y."/>
            <person name="Wang H."/>
            <person name="Li S."/>
            <person name="Jiang F."/>
            <person name="Yin L."/>
            <person name="Zhang G."/>
            <person name="Qian W."/>
            <person name="Fan W."/>
        </authorList>
    </citation>
    <scope>NUCLEOTIDE SEQUENCE [LARGE SCALE GENOMIC DNA]</scope>
    <source>
        <strain evidence="4">SZHN2017</strain>
        <tissue evidence="4">Muscle</tissue>
    </source>
</reference>
<dbReference type="SUPFAM" id="SSF57362">
    <property type="entry name" value="BPTI-like"/>
    <property type="match status" value="1"/>
</dbReference>
<evidence type="ECO:0000313" key="5">
    <source>
        <dbReference type="Proteomes" id="UP000245119"/>
    </source>
</evidence>
<dbReference type="OrthoDB" id="4473401at2759"/>
<dbReference type="CDD" id="cd00109">
    <property type="entry name" value="Kunitz-type"/>
    <property type="match status" value="1"/>
</dbReference>
<feature type="domain" description="BPTI/Kunitz inhibitor" evidence="3">
    <location>
        <begin position="97"/>
        <end position="147"/>
    </location>
</feature>
<dbReference type="AlphaFoldDB" id="A0A2T7NZJ8"/>
<dbReference type="FunFam" id="4.10.410.10:FF:000004">
    <property type="entry name" value="Tissue factor pathway inhibitor"/>
    <property type="match status" value="1"/>
</dbReference>
<dbReference type="PRINTS" id="PR00759">
    <property type="entry name" value="BASICPTASE"/>
</dbReference>
<dbReference type="PROSITE" id="PS00280">
    <property type="entry name" value="BPTI_KUNITZ_1"/>
    <property type="match status" value="1"/>
</dbReference>
<dbReference type="PANTHER" id="PTHR10083">
    <property type="entry name" value="KUNITZ-TYPE PROTEASE INHIBITOR-RELATED"/>
    <property type="match status" value="1"/>
</dbReference>
<feature type="chain" id="PRO_5015487623" description="BPTI/Kunitz inhibitor domain-containing protein" evidence="2">
    <location>
        <begin position="21"/>
        <end position="175"/>
    </location>
</feature>
<name>A0A2T7NZJ8_POMCA</name>
<dbReference type="Pfam" id="PF00014">
    <property type="entry name" value="Kunitz_BPTI"/>
    <property type="match status" value="1"/>
</dbReference>
<organism evidence="4 5">
    <name type="scientific">Pomacea canaliculata</name>
    <name type="common">Golden apple snail</name>
    <dbReference type="NCBI Taxonomy" id="400727"/>
    <lineage>
        <taxon>Eukaryota</taxon>
        <taxon>Metazoa</taxon>
        <taxon>Spiralia</taxon>
        <taxon>Lophotrochozoa</taxon>
        <taxon>Mollusca</taxon>
        <taxon>Gastropoda</taxon>
        <taxon>Caenogastropoda</taxon>
        <taxon>Architaenioglossa</taxon>
        <taxon>Ampullarioidea</taxon>
        <taxon>Ampullariidae</taxon>
        <taxon>Pomacea</taxon>
    </lineage>
</organism>
<dbReference type="Gene3D" id="4.10.410.10">
    <property type="entry name" value="Pancreatic trypsin inhibitor Kunitz domain"/>
    <property type="match status" value="1"/>
</dbReference>